<dbReference type="PANTHER" id="PTHR43546:SF3">
    <property type="entry name" value="UPF0173 METAL-DEPENDENT HYDROLASE MJ1163"/>
    <property type="match status" value="1"/>
</dbReference>
<dbReference type="Proteomes" id="UP000239917">
    <property type="component" value="Unassembled WGS sequence"/>
</dbReference>
<gene>
    <name evidence="4" type="ORF">KEHDKFFH_03855</name>
</gene>
<evidence type="ECO:0000313" key="4">
    <source>
        <dbReference type="EMBL" id="PPI85577.1"/>
    </source>
</evidence>
<comment type="caution">
    <text evidence="4">The sequence shown here is derived from an EMBL/GenBank/DDBJ whole genome shotgun (WGS) entry which is preliminary data.</text>
</comment>
<proteinExistence type="predicted"/>
<name>A0A2S5ZDW4_9GAMM</name>
<dbReference type="SUPFAM" id="SSF56281">
    <property type="entry name" value="Metallo-hydrolase/oxidoreductase"/>
    <property type="match status" value="1"/>
</dbReference>
<dbReference type="InterPro" id="IPR001279">
    <property type="entry name" value="Metallo-B-lactamas"/>
</dbReference>
<dbReference type="Gene3D" id="3.60.15.10">
    <property type="entry name" value="Ribonuclease Z/Hydroxyacylglutathione hydrolase-like"/>
    <property type="match status" value="1"/>
</dbReference>
<evidence type="ECO:0000256" key="2">
    <source>
        <dbReference type="SAM" id="SignalP"/>
    </source>
</evidence>
<evidence type="ECO:0000256" key="1">
    <source>
        <dbReference type="SAM" id="MobiDB-lite"/>
    </source>
</evidence>
<feature type="region of interest" description="Disordered" evidence="1">
    <location>
        <begin position="96"/>
        <end position="116"/>
    </location>
</feature>
<dbReference type="AlphaFoldDB" id="A0A2S5ZDW4"/>
<reference evidence="4 5" key="1">
    <citation type="submission" date="2018-01" db="EMBL/GenBank/DDBJ databases">
        <title>Complete genome sequences of the type strains of Marinobacter flavimaris and Marinobacter maroccanus.</title>
        <authorList>
            <person name="Palau M."/>
            <person name="Boujida N."/>
            <person name="Manresa A."/>
            <person name="Minana-Galbis D."/>
        </authorList>
    </citation>
    <scope>NUCLEOTIDE SEQUENCE [LARGE SCALE GENOMIC DNA]</scope>
    <source>
        <strain evidence="4 5">N4</strain>
    </source>
</reference>
<feature type="domain" description="Metallo-beta-lactamase" evidence="3">
    <location>
        <begin position="61"/>
        <end position="280"/>
    </location>
</feature>
<dbReference type="InterPro" id="IPR050114">
    <property type="entry name" value="UPF0173_UPF0282_UlaG_hydrolase"/>
</dbReference>
<dbReference type="GO" id="GO:0016787">
    <property type="term" value="F:hydrolase activity"/>
    <property type="evidence" value="ECO:0007669"/>
    <property type="project" value="UniProtKB-KW"/>
</dbReference>
<accession>A0A2S5ZDW4</accession>
<dbReference type="InterPro" id="IPR036866">
    <property type="entry name" value="RibonucZ/Hydroxyglut_hydro"/>
</dbReference>
<dbReference type="PANTHER" id="PTHR43546">
    <property type="entry name" value="UPF0173 METAL-DEPENDENT HYDROLASE MJ1163-RELATED"/>
    <property type="match status" value="1"/>
</dbReference>
<protein>
    <submittedName>
        <fullName evidence="4">Metal-dependent hydrolase</fullName>
    </submittedName>
</protein>
<organism evidence="4 5">
    <name type="scientific">Marinobacter maroccanus</name>
    <dbReference type="NCBI Taxonomy" id="2055143"/>
    <lineage>
        <taxon>Bacteria</taxon>
        <taxon>Pseudomonadati</taxon>
        <taxon>Pseudomonadota</taxon>
        <taxon>Gammaproteobacteria</taxon>
        <taxon>Pseudomonadales</taxon>
        <taxon>Marinobacteraceae</taxon>
        <taxon>Marinobacter</taxon>
    </lineage>
</organism>
<keyword evidence="5" id="KW-1185">Reference proteome</keyword>
<keyword evidence="2" id="KW-0732">Signal</keyword>
<evidence type="ECO:0000259" key="3">
    <source>
        <dbReference type="Pfam" id="PF12706"/>
    </source>
</evidence>
<dbReference type="Pfam" id="PF12706">
    <property type="entry name" value="Lactamase_B_2"/>
    <property type="match status" value="1"/>
</dbReference>
<keyword evidence="4" id="KW-0378">Hydrolase</keyword>
<feature type="signal peptide" evidence="2">
    <location>
        <begin position="1"/>
        <end position="29"/>
    </location>
</feature>
<evidence type="ECO:0000313" key="5">
    <source>
        <dbReference type="Proteomes" id="UP000239917"/>
    </source>
</evidence>
<feature type="chain" id="PRO_5015565461" evidence="2">
    <location>
        <begin position="30"/>
        <end position="330"/>
    </location>
</feature>
<dbReference type="RefSeq" id="WP_104320697.1">
    <property type="nucleotide sequence ID" value="NZ_PSSX01000002.1"/>
</dbReference>
<dbReference type="EMBL" id="PSSX01000002">
    <property type="protein sequence ID" value="PPI85577.1"/>
    <property type="molecule type" value="Genomic_DNA"/>
</dbReference>
<dbReference type="OrthoDB" id="9805728at2"/>
<dbReference type="PROSITE" id="PS51257">
    <property type="entry name" value="PROKAR_LIPOPROTEIN"/>
    <property type="match status" value="1"/>
</dbReference>
<sequence length="330" mass="33943">MLSTRLRHTLAFAGFGACMLLGAAMPAAAEDHVVKVTPLGSHDGEFCSRDRALVFEDPNGTRILYDAGRTVAGPDDPRLGKIDVVLVSHMHGDHVGDQRISKTNEGTCGAPDTGVSTLPQSNTVDIAVKHGAKIVTGSEMPAFFAAKLKDAGGDAANSMLVRFGGEREVGGVAITTVPAVHSNGVSPSFLTGPLAEYLAAAGVGASVGPPTGYVLKFSNGLVVYLSGDTGITAEQKLVVKDHYGAGLVVMNIGDTFTTGPKQAAYVINDLVQPKAVIASHANEPATSGGEVQDGTRTALFRDSVTVPVHVPLSGRTMAFNGMASCVSGCD</sequence>